<feature type="compositionally biased region" description="Basic residues" evidence="1">
    <location>
        <begin position="35"/>
        <end position="45"/>
    </location>
</feature>
<name>A0ABQ4SDY4_9HYPH</name>
<gene>
    <name evidence="2" type="ORF">GMJLKIPL_1936</name>
</gene>
<dbReference type="Proteomes" id="UP001055153">
    <property type="component" value="Unassembled WGS sequence"/>
</dbReference>
<reference evidence="2" key="1">
    <citation type="journal article" date="2021" name="Front. Microbiol.">
        <title>Comprehensive Comparative Genomics and Phenotyping of Methylobacterium Species.</title>
        <authorList>
            <person name="Alessa O."/>
            <person name="Ogura Y."/>
            <person name="Fujitani Y."/>
            <person name="Takami H."/>
            <person name="Hayashi T."/>
            <person name="Sahin N."/>
            <person name="Tani A."/>
        </authorList>
    </citation>
    <scope>NUCLEOTIDE SEQUENCE</scope>
    <source>
        <strain evidence="2">DSM 17168</strain>
    </source>
</reference>
<evidence type="ECO:0000256" key="1">
    <source>
        <dbReference type="SAM" id="MobiDB-lite"/>
    </source>
</evidence>
<keyword evidence="3" id="KW-1185">Reference proteome</keyword>
<dbReference type="EMBL" id="BPQQ01000022">
    <property type="protein sequence ID" value="GJE00018.1"/>
    <property type="molecule type" value="Genomic_DNA"/>
</dbReference>
<reference evidence="2" key="2">
    <citation type="submission" date="2021-08" db="EMBL/GenBank/DDBJ databases">
        <authorList>
            <person name="Tani A."/>
            <person name="Ola A."/>
            <person name="Ogura Y."/>
            <person name="Katsura K."/>
            <person name="Hayashi T."/>
        </authorList>
    </citation>
    <scope>NUCLEOTIDE SEQUENCE</scope>
    <source>
        <strain evidence="2">DSM 17168</strain>
    </source>
</reference>
<organism evidence="2 3">
    <name type="scientific">Methylobacterium isbiliense</name>
    <dbReference type="NCBI Taxonomy" id="315478"/>
    <lineage>
        <taxon>Bacteria</taxon>
        <taxon>Pseudomonadati</taxon>
        <taxon>Pseudomonadota</taxon>
        <taxon>Alphaproteobacteria</taxon>
        <taxon>Hyphomicrobiales</taxon>
        <taxon>Methylobacteriaceae</taxon>
        <taxon>Methylobacterium</taxon>
    </lineage>
</organism>
<evidence type="ECO:0000313" key="2">
    <source>
        <dbReference type="EMBL" id="GJE00018.1"/>
    </source>
</evidence>
<sequence>MPGPRLEGRFSTLLPIAPVPAPAQPPSDGAAPRPKGGRRPRKRVLVPRDPTWRLGASEAAQEPAGC</sequence>
<comment type="caution">
    <text evidence="2">The sequence shown here is derived from an EMBL/GenBank/DDBJ whole genome shotgun (WGS) entry which is preliminary data.</text>
</comment>
<evidence type="ECO:0000313" key="3">
    <source>
        <dbReference type="Proteomes" id="UP001055153"/>
    </source>
</evidence>
<feature type="region of interest" description="Disordered" evidence="1">
    <location>
        <begin position="1"/>
        <end position="66"/>
    </location>
</feature>
<proteinExistence type="predicted"/>
<accession>A0ABQ4SDY4</accession>
<protein>
    <submittedName>
        <fullName evidence="2">Uncharacterized protein</fullName>
    </submittedName>
</protein>